<evidence type="ECO:0000256" key="1">
    <source>
        <dbReference type="SAM" id="MobiDB-lite"/>
    </source>
</evidence>
<organism evidence="2 3">
    <name type="scientific">Pisolithus tinctorius Marx 270</name>
    <dbReference type="NCBI Taxonomy" id="870435"/>
    <lineage>
        <taxon>Eukaryota</taxon>
        <taxon>Fungi</taxon>
        <taxon>Dikarya</taxon>
        <taxon>Basidiomycota</taxon>
        <taxon>Agaricomycotina</taxon>
        <taxon>Agaricomycetes</taxon>
        <taxon>Agaricomycetidae</taxon>
        <taxon>Boletales</taxon>
        <taxon>Sclerodermatineae</taxon>
        <taxon>Pisolithaceae</taxon>
        <taxon>Pisolithus</taxon>
    </lineage>
</organism>
<dbReference type="AlphaFoldDB" id="A0A0C3PXM8"/>
<sequence length="92" mass="10299">MGSNRKPFHRRLLRIPERHTRFQAVKSVIIEVHAHRRRANHESPNEGHDFHARSMGSKTANRKTGRVKVSPLNSTCNGGKEGCSSCDDALAV</sequence>
<gene>
    <name evidence="2" type="ORF">M404DRAFT_992489</name>
</gene>
<dbReference type="HOGENOM" id="CLU_2414174_0_0_1"/>
<dbReference type="Proteomes" id="UP000054217">
    <property type="component" value="Unassembled WGS sequence"/>
</dbReference>
<dbReference type="EMBL" id="KN831945">
    <property type="protein sequence ID" value="KIO14221.1"/>
    <property type="molecule type" value="Genomic_DNA"/>
</dbReference>
<feature type="compositionally biased region" description="Basic and acidic residues" evidence="1">
    <location>
        <begin position="40"/>
        <end position="52"/>
    </location>
</feature>
<name>A0A0C3PXM8_PISTI</name>
<dbReference type="InParanoid" id="A0A0C3PXM8"/>
<accession>A0A0C3PXM8</accession>
<keyword evidence="3" id="KW-1185">Reference proteome</keyword>
<evidence type="ECO:0000313" key="2">
    <source>
        <dbReference type="EMBL" id="KIO14221.1"/>
    </source>
</evidence>
<proteinExistence type="predicted"/>
<evidence type="ECO:0000313" key="3">
    <source>
        <dbReference type="Proteomes" id="UP000054217"/>
    </source>
</evidence>
<feature type="region of interest" description="Disordered" evidence="1">
    <location>
        <begin position="36"/>
        <end position="92"/>
    </location>
</feature>
<reference evidence="2 3" key="1">
    <citation type="submission" date="2014-04" db="EMBL/GenBank/DDBJ databases">
        <authorList>
            <consortium name="DOE Joint Genome Institute"/>
            <person name="Kuo A."/>
            <person name="Kohler A."/>
            <person name="Costa M.D."/>
            <person name="Nagy L.G."/>
            <person name="Floudas D."/>
            <person name="Copeland A."/>
            <person name="Barry K.W."/>
            <person name="Cichocki N."/>
            <person name="Veneault-Fourrey C."/>
            <person name="LaButti K."/>
            <person name="Lindquist E.A."/>
            <person name="Lipzen A."/>
            <person name="Lundell T."/>
            <person name="Morin E."/>
            <person name="Murat C."/>
            <person name="Sun H."/>
            <person name="Tunlid A."/>
            <person name="Henrissat B."/>
            <person name="Grigoriev I.V."/>
            <person name="Hibbett D.S."/>
            <person name="Martin F."/>
            <person name="Nordberg H.P."/>
            <person name="Cantor M.N."/>
            <person name="Hua S.X."/>
        </authorList>
    </citation>
    <scope>NUCLEOTIDE SEQUENCE [LARGE SCALE GENOMIC DNA]</scope>
    <source>
        <strain evidence="2 3">Marx 270</strain>
    </source>
</reference>
<reference evidence="3" key="2">
    <citation type="submission" date="2015-01" db="EMBL/GenBank/DDBJ databases">
        <title>Evolutionary Origins and Diversification of the Mycorrhizal Mutualists.</title>
        <authorList>
            <consortium name="DOE Joint Genome Institute"/>
            <consortium name="Mycorrhizal Genomics Consortium"/>
            <person name="Kohler A."/>
            <person name="Kuo A."/>
            <person name="Nagy L.G."/>
            <person name="Floudas D."/>
            <person name="Copeland A."/>
            <person name="Barry K.W."/>
            <person name="Cichocki N."/>
            <person name="Veneault-Fourrey C."/>
            <person name="LaButti K."/>
            <person name="Lindquist E.A."/>
            <person name="Lipzen A."/>
            <person name="Lundell T."/>
            <person name="Morin E."/>
            <person name="Murat C."/>
            <person name="Riley R."/>
            <person name="Ohm R."/>
            <person name="Sun H."/>
            <person name="Tunlid A."/>
            <person name="Henrissat B."/>
            <person name="Grigoriev I.V."/>
            <person name="Hibbett D.S."/>
            <person name="Martin F."/>
        </authorList>
    </citation>
    <scope>NUCLEOTIDE SEQUENCE [LARGE SCALE GENOMIC DNA]</scope>
    <source>
        <strain evidence="3">Marx 270</strain>
    </source>
</reference>
<protein>
    <submittedName>
        <fullName evidence="2">Uncharacterized protein</fullName>
    </submittedName>
</protein>